<feature type="transmembrane region" description="Helical" evidence="2">
    <location>
        <begin position="93"/>
        <end position="114"/>
    </location>
</feature>
<reference evidence="3" key="1">
    <citation type="journal article" date="2020" name="bioRxiv">
        <title>Comparative genomics of Chlamydomonas.</title>
        <authorList>
            <person name="Craig R.J."/>
            <person name="Hasan A.R."/>
            <person name="Ness R.W."/>
            <person name="Keightley P.D."/>
        </authorList>
    </citation>
    <scope>NUCLEOTIDE SEQUENCE</scope>
    <source>
        <strain evidence="3">CCAP 11/70</strain>
    </source>
</reference>
<name>A0A835Y3T5_9CHLO</name>
<proteinExistence type="predicted"/>
<sequence length="140" mass="15359">MALQRPSQAFRRIGTGHKACIGALAPSVVSGVRPPAAMAGSTWGRIVPDLEPRQERDVAERQGDETEQRRIKGEQERDEEKMKEKLRVMGRELIVALLWGAVVAVGVMTTDLTFPMGLWVVAPAREACRAVSNVIRALLS</sequence>
<keyword evidence="4" id="KW-1185">Reference proteome</keyword>
<accession>A0A835Y3T5</accession>
<evidence type="ECO:0000313" key="4">
    <source>
        <dbReference type="Proteomes" id="UP000612055"/>
    </source>
</evidence>
<dbReference type="AlphaFoldDB" id="A0A835Y3T5"/>
<protein>
    <submittedName>
        <fullName evidence="3">Uncharacterized protein</fullName>
    </submittedName>
</protein>
<evidence type="ECO:0000256" key="1">
    <source>
        <dbReference type="SAM" id="MobiDB-lite"/>
    </source>
</evidence>
<evidence type="ECO:0000313" key="3">
    <source>
        <dbReference type="EMBL" id="KAG2495525.1"/>
    </source>
</evidence>
<feature type="compositionally biased region" description="Basic and acidic residues" evidence="1">
    <location>
        <begin position="48"/>
        <end position="82"/>
    </location>
</feature>
<gene>
    <name evidence="3" type="ORF">HYH03_006468</name>
</gene>
<keyword evidence="2" id="KW-0472">Membrane</keyword>
<organism evidence="3 4">
    <name type="scientific">Edaphochlamys debaryana</name>
    <dbReference type="NCBI Taxonomy" id="47281"/>
    <lineage>
        <taxon>Eukaryota</taxon>
        <taxon>Viridiplantae</taxon>
        <taxon>Chlorophyta</taxon>
        <taxon>core chlorophytes</taxon>
        <taxon>Chlorophyceae</taxon>
        <taxon>CS clade</taxon>
        <taxon>Chlamydomonadales</taxon>
        <taxon>Chlamydomonadales incertae sedis</taxon>
        <taxon>Edaphochlamys</taxon>
    </lineage>
</organism>
<dbReference type="EMBL" id="JAEHOE010000024">
    <property type="protein sequence ID" value="KAG2495525.1"/>
    <property type="molecule type" value="Genomic_DNA"/>
</dbReference>
<evidence type="ECO:0000256" key="2">
    <source>
        <dbReference type="SAM" id="Phobius"/>
    </source>
</evidence>
<keyword evidence="2" id="KW-1133">Transmembrane helix</keyword>
<comment type="caution">
    <text evidence="3">The sequence shown here is derived from an EMBL/GenBank/DDBJ whole genome shotgun (WGS) entry which is preliminary data.</text>
</comment>
<dbReference type="Proteomes" id="UP000612055">
    <property type="component" value="Unassembled WGS sequence"/>
</dbReference>
<keyword evidence="2" id="KW-0812">Transmembrane</keyword>
<feature type="region of interest" description="Disordered" evidence="1">
    <location>
        <begin position="43"/>
        <end position="82"/>
    </location>
</feature>